<accession>A0A2K3UXB0</accession>
<organism evidence="7 8">
    <name type="scientific">Deinococcus koreensis</name>
    <dbReference type="NCBI Taxonomy" id="2054903"/>
    <lineage>
        <taxon>Bacteria</taxon>
        <taxon>Thermotogati</taxon>
        <taxon>Deinococcota</taxon>
        <taxon>Deinococci</taxon>
        <taxon>Deinococcales</taxon>
        <taxon>Deinococcaceae</taxon>
        <taxon>Deinococcus</taxon>
    </lineage>
</organism>
<dbReference type="InterPro" id="IPR044911">
    <property type="entry name" value="V-type_ATPase_csu/dsu_dom_3"/>
</dbReference>
<dbReference type="SUPFAM" id="SSF103486">
    <property type="entry name" value="V-type ATP synthase subunit C"/>
    <property type="match status" value="1"/>
</dbReference>
<evidence type="ECO:0000256" key="3">
    <source>
        <dbReference type="ARBA" id="ARBA00022781"/>
    </source>
</evidence>
<protein>
    <recommendedName>
        <fullName evidence="6">V-type ATP synthase subunit C</fullName>
    </recommendedName>
    <alternativeName>
        <fullName evidence="6">V-ATPase subunit C</fullName>
    </alternativeName>
</protein>
<gene>
    <name evidence="6" type="primary">atpC</name>
    <name evidence="7" type="ORF">CVO96_07075</name>
</gene>
<dbReference type="GO" id="GO:0005524">
    <property type="term" value="F:ATP binding"/>
    <property type="evidence" value="ECO:0007669"/>
    <property type="project" value="UniProtKB-UniRule"/>
</dbReference>
<evidence type="ECO:0000256" key="5">
    <source>
        <dbReference type="ARBA" id="ARBA00023310"/>
    </source>
</evidence>
<dbReference type="PANTHER" id="PTHR38682">
    <property type="entry name" value="V-TYPE ATP SYNTHASE SUBUNIT C"/>
    <property type="match status" value="1"/>
</dbReference>
<dbReference type="InterPro" id="IPR035067">
    <property type="entry name" value="V-type_ATPase_csu/dsu"/>
</dbReference>
<dbReference type="GO" id="GO:0046961">
    <property type="term" value="F:proton-transporting ATPase activity, rotational mechanism"/>
    <property type="evidence" value="ECO:0007669"/>
    <property type="project" value="InterPro"/>
</dbReference>
<dbReference type="RefSeq" id="WP_103311616.1">
    <property type="nucleotide sequence ID" value="NZ_PPPD01000001.1"/>
</dbReference>
<dbReference type="GO" id="GO:0042777">
    <property type="term" value="P:proton motive force-driven plasma membrane ATP synthesis"/>
    <property type="evidence" value="ECO:0007669"/>
    <property type="project" value="UniProtKB-UniRule"/>
</dbReference>
<keyword evidence="3 6" id="KW-0375">Hydrogen ion transport</keyword>
<dbReference type="Gene3D" id="1.10.132.50">
    <property type="entry name" value="ATP synthase (C/AC39) subunit, domain 3"/>
    <property type="match status" value="1"/>
</dbReference>
<dbReference type="Gene3D" id="1.20.1690.10">
    <property type="entry name" value="V-type ATP synthase subunit C domain"/>
    <property type="match status" value="2"/>
</dbReference>
<sequence length="328" mass="35159">MPDDYSYINTRVRVMRTKLLDGRALDSALAAGSYQEFLRVLTETDLASNLRETTGESAGLSELDQALSQNLFATSQKVLHFADGDAKREIQALLMKWDLVNLKTIARGIVNSRGADNIIQSLVPGGTIKPSALQSAAQSSELQSAAATIAVSGHPLARALREGALAYGSSGRLLDLEVALDQGYYRYALSVARNTSLRRYLSREIDVTNALIARAVRGQAGAAMDSRLFVAGGTLDAAGYTRLGSGDAGGQADIAAILEAPGLEEAEVVARTVLDRSARNVAAGDPEGVGIILDFLRRKEIEIAKLRLIARGKFYDLPVEQIRKEVQA</sequence>
<reference evidence="7 8" key="1">
    <citation type="submission" date="2018-01" db="EMBL/GenBank/DDBJ databases">
        <title>Deinococcus koreensis sp. nov., a radiation-resistant bacterium isolated from river water.</title>
        <authorList>
            <person name="Choi A."/>
        </authorList>
    </citation>
    <scope>NUCLEOTIDE SEQUENCE [LARGE SCALE GENOMIC DNA]</scope>
    <source>
        <strain evidence="7 8">SJW1-2</strain>
    </source>
</reference>
<evidence type="ECO:0000256" key="6">
    <source>
        <dbReference type="HAMAP-Rule" id="MF_00314"/>
    </source>
</evidence>
<dbReference type="InterPro" id="IPR014272">
    <property type="entry name" value="ATPase_V0-cplx_csu"/>
</dbReference>
<comment type="function">
    <text evidence="6">Produces ATP from ADP in the presence of a proton gradient across the membrane.</text>
</comment>
<keyword evidence="8" id="KW-1185">Reference proteome</keyword>
<dbReference type="HAMAP" id="MF_00314">
    <property type="entry name" value="ATP_synth_C_arch"/>
    <property type="match status" value="1"/>
</dbReference>
<comment type="caution">
    <text evidence="7">The sequence shown here is derived from an EMBL/GenBank/DDBJ whole genome shotgun (WGS) entry which is preliminary data.</text>
</comment>
<dbReference type="OrthoDB" id="73785at2"/>
<name>A0A2K3UXB0_9DEIO</name>
<comment type="similarity">
    <text evidence="1 6">Belongs to the V-ATPase V0D/AC39 subunit family.</text>
</comment>
<dbReference type="InterPro" id="IPR050873">
    <property type="entry name" value="V-ATPase_V0D/AC39_subunit"/>
</dbReference>
<dbReference type="AlphaFoldDB" id="A0A2K3UXB0"/>
<evidence type="ECO:0000256" key="4">
    <source>
        <dbReference type="ARBA" id="ARBA00023065"/>
    </source>
</evidence>
<dbReference type="InterPro" id="IPR002843">
    <property type="entry name" value="ATPase_V0-cplx_csu/dsu"/>
</dbReference>
<evidence type="ECO:0000256" key="2">
    <source>
        <dbReference type="ARBA" id="ARBA00022448"/>
    </source>
</evidence>
<dbReference type="InterPro" id="IPR036079">
    <property type="entry name" value="ATPase_csu/dsu_sf"/>
</dbReference>
<dbReference type="GO" id="GO:0046933">
    <property type="term" value="F:proton-transporting ATP synthase activity, rotational mechanism"/>
    <property type="evidence" value="ECO:0007669"/>
    <property type="project" value="UniProtKB-UniRule"/>
</dbReference>
<dbReference type="EMBL" id="PPPD01000001">
    <property type="protein sequence ID" value="PNY81173.1"/>
    <property type="molecule type" value="Genomic_DNA"/>
</dbReference>
<evidence type="ECO:0000256" key="1">
    <source>
        <dbReference type="ARBA" id="ARBA00006709"/>
    </source>
</evidence>
<keyword evidence="2 6" id="KW-0813">Transport</keyword>
<dbReference type="GO" id="GO:0033179">
    <property type="term" value="C:proton-transporting V-type ATPase, V0 domain"/>
    <property type="evidence" value="ECO:0007669"/>
    <property type="project" value="InterPro"/>
</dbReference>
<keyword evidence="5 6" id="KW-0066">ATP synthesis</keyword>
<dbReference type="PANTHER" id="PTHR38682:SF1">
    <property type="entry name" value="V-TYPE ATP SYNTHASE SUBUNIT C"/>
    <property type="match status" value="1"/>
</dbReference>
<dbReference type="Pfam" id="PF01992">
    <property type="entry name" value="vATP-synt_AC39"/>
    <property type="match status" value="1"/>
</dbReference>
<dbReference type="Proteomes" id="UP000236379">
    <property type="component" value="Unassembled WGS sequence"/>
</dbReference>
<proteinExistence type="inferred from homology"/>
<evidence type="ECO:0000313" key="8">
    <source>
        <dbReference type="Proteomes" id="UP000236379"/>
    </source>
</evidence>
<keyword evidence="4 6" id="KW-0406">Ion transport</keyword>
<evidence type="ECO:0000313" key="7">
    <source>
        <dbReference type="EMBL" id="PNY81173.1"/>
    </source>
</evidence>